<dbReference type="GO" id="GO:0097588">
    <property type="term" value="P:archaeal or bacterial-type flagellum-dependent cell motility"/>
    <property type="evidence" value="ECO:0007669"/>
    <property type="project" value="InterPro"/>
</dbReference>
<evidence type="ECO:0000313" key="7">
    <source>
        <dbReference type="Proteomes" id="UP000198397"/>
    </source>
</evidence>
<dbReference type="GO" id="GO:0005198">
    <property type="term" value="F:structural molecule activity"/>
    <property type="evidence" value="ECO:0007669"/>
    <property type="project" value="InterPro"/>
</dbReference>
<dbReference type="Pfam" id="PF01917">
    <property type="entry name" value="Flagellin_arch-type"/>
    <property type="match status" value="1"/>
</dbReference>
<proteinExistence type="inferred from homology"/>
<comment type="function">
    <text evidence="4">Flagellin is the subunit protein which polymerizes to form the filaments of archaeal flagella.</text>
</comment>
<reference evidence="6 7" key="1">
    <citation type="submission" date="2017-06" db="EMBL/GenBank/DDBJ databases">
        <authorList>
            <person name="Kim H.J."/>
            <person name="Triplett B.A."/>
        </authorList>
    </citation>
    <scope>NUCLEOTIDE SEQUENCE [LARGE SCALE GENOMIC DNA]</scope>
    <source>
        <strain evidence="6 7">DSM 8800</strain>
    </source>
</reference>
<dbReference type="EMBL" id="FZNQ01000007">
    <property type="protein sequence ID" value="SNR45069.1"/>
    <property type="molecule type" value="Genomic_DNA"/>
</dbReference>
<organism evidence="6 7">
    <name type="scientific">Halorubrum vacuolatum</name>
    <name type="common">Natronobacterium vacuolatum</name>
    <dbReference type="NCBI Taxonomy" id="63740"/>
    <lineage>
        <taxon>Archaea</taxon>
        <taxon>Methanobacteriati</taxon>
        <taxon>Methanobacteriota</taxon>
        <taxon>Stenosarchaea group</taxon>
        <taxon>Halobacteria</taxon>
        <taxon>Halobacteriales</taxon>
        <taxon>Haloferacaceae</taxon>
        <taxon>Halorubrum</taxon>
    </lineage>
</organism>
<sequence length="266" mass="28184">MFEFITDKEERGQVGIGTLIVFIAMVLVAAIAAGVLINTAGFLQTQAEATGEESASQVSDRIEVQSATGLVGGFDDSDEIESSEGQSDLRLYGVDLTVTQAPGSDDIDLDDVTAELITDEGVEQIVLGDGVDDPSVPLEDADAATADDINEIGDIETVAPVYVDSITESGDDNVITDSSDRYQIRLAGYALEEEGEDDVFYSFRDVVPTDDGISNDVDEREGSQAWAGDLEGGDTMEIRLTTASGATTIEEVRVPDSLIDRDAVAL</sequence>
<keyword evidence="5" id="KW-0472">Membrane</keyword>
<dbReference type="AlphaFoldDB" id="A0A238WHD2"/>
<keyword evidence="5" id="KW-0812">Transmembrane</keyword>
<name>A0A238WHD2_HALVU</name>
<evidence type="ECO:0000256" key="5">
    <source>
        <dbReference type="SAM" id="Phobius"/>
    </source>
</evidence>
<accession>A0A238WHD2</accession>
<feature type="transmembrane region" description="Helical" evidence="5">
    <location>
        <begin position="12"/>
        <end position="37"/>
    </location>
</feature>
<evidence type="ECO:0000256" key="1">
    <source>
        <dbReference type="ARBA" id="ARBA00004618"/>
    </source>
</evidence>
<evidence type="ECO:0000256" key="4">
    <source>
        <dbReference type="RuleBase" id="RU361282"/>
    </source>
</evidence>
<dbReference type="NCBIfam" id="TIGR02537">
    <property type="entry name" value="arch_flag_Nterm"/>
    <property type="match status" value="1"/>
</dbReference>
<keyword evidence="6" id="KW-0966">Cell projection</keyword>
<gene>
    <name evidence="6" type="ORF">SAMN06264855_10789</name>
</gene>
<dbReference type="OrthoDB" id="102632at2157"/>
<comment type="subcellular location">
    <subcellularLocation>
        <location evidence="1 4">Archaeal flagellum</location>
    </subcellularLocation>
</comment>
<comment type="similarity">
    <text evidence="2 4">Belongs to the archaeal flagellin family.</text>
</comment>
<evidence type="ECO:0000256" key="3">
    <source>
        <dbReference type="ARBA" id="ARBA00022440"/>
    </source>
</evidence>
<keyword evidence="5" id="KW-1133">Transmembrane helix</keyword>
<keyword evidence="6" id="KW-0969">Cilium</keyword>
<dbReference type="InterPro" id="IPR002774">
    <property type="entry name" value="Flagellin_arc-type"/>
</dbReference>
<keyword evidence="3 4" id="KW-0974">Archaeal flagellum</keyword>
<keyword evidence="7" id="KW-1185">Reference proteome</keyword>
<protein>
    <recommendedName>
        <fullName evidence="4">Flagellin</fullName>
    </recommendedName>
</protein>
<keyword evidence="6" id="KW-0282">Flagellum</keyword>
<dbReference type="InterPro" id="IPR013373">
    <property type="entry name" value="Flagellin/pilin_N_arc"/>
</dbReference>
<dbReference type="PANTHER" id="PTHR35903:SF1">
    <property type="entry name" value="FLAGELLIN B1"/>
    <property type="match status" value="1"/>
</dbReference>
<evidence type="ECO:0000313" key="6">
    <source>
        <dbReference type="EMBL" id="SNR45069.1"/>
    </source>
</evidence>
<evidence type="ECO:0000256" key="2">
    <source>
        <dbReference type="ARBA" id="ARBA00010256"/>
    </source>
</evidence>
<dbReference type="PANTHER" id="PTHR35903">
    <property type="entry name" value="FLAGELLIN B1"/>
    <property type="match status" value="1"/>
</dbReference>
<dbReference type="Proteomes" id="UP000198397">
    <property type="component" value="Unassembled WGS sequence"/>
</dbReference>
<dbReference type="GO" id="GO:0097589">
    <property type="term" value="C:archaeal-type flagellum"/>
    <property type="evidence" value="ECO:0007669"/>
    <property type="project" value="UniProtKB-SubCell"/>
</dbReference>
<dbReference type="RefSeq" id="WP_089384626.1">
    <property type="nucleotide sequence ID" value="NZ_FZNQ01000007.1"/>
</dbReference>